<dbReference type="InterPro" id="IPR036890">
    <property type="entry name" value="HATPase_C_sf"/>
</dbReference>
<protein>
    <submittedName>
        <fullName evidence="3">Histidine kinase</fullName>
    </submittedName>
</protein>
<gene>
    <name evidence="3" type="ORF">H8K33_12430</name>
</gene>
<keyword evidence="4" id="KW-1185">Reference proteome</keyword>
<evidence type="ECO:0000259" key="2">
    <source>
        <dbReference type="Pfam" id="PF06580"/>
    </source>
</evidence>
<dbReference type="PANTHER" id="PTHR34220">
    <property type="entry name" value="SENSOR HISTIDINE KINASE YPDA"/>
    <property type="match status" value="1"/>
</dbReference>
<dbReference type="Pfam" id="PF06580">
    <property type="entry name" value="His_kinase"/>
    <property type="match status" value="1"/>
</dbReference>
<evidence type="ECO:0000313" key="4">
    <source>
        <dbReference type="Proteomes" id="UP000643610"/>
    </source>
</evidence>
<keyword evidence="3" id="KW-0808">Transferase</keyword>
<dbReference type="Gene3D" id="3.30.565.10">
    <property type="entry name" value="Histidine kinase-like ATPase, C-terminal domain"/>
    <property type="match status" value="1"/>
</dbReference>
<dbReference type="SUPFAM" id="SSF55874">
    <property type="entry name" value="ATPase domain of HSP90 chaperone/DNA topoisomerase II/histidine kinase"/>
    <property type="match status" value="1"/>
</dbReference>
<organism evidence="3 4">
    <name type="scientific">Undibacterium amnicola</name>
    <dbReference type="NCBI Taxonomy" id="1834038"/>
    <lineage>
        <taxon>Bacteria</taxon>
        <taxon>Pseudomonadati</taxon>
        <taxon>Pseudomonadota</taxon>
        <taxon>Betaproteobacteria</taxon>
        <taxon>Burkholderiales</taxon>
        <taxon>Oxalobacteraceae</taxon>
        <taxon>Undibacterium</taxon>
    </lineage>
</organism>
<feature type="transmembrane region" description="Helical" evidence="1">
    <location>
        <begin position="20"/>
        <end position="43"/>
    </location>
</feature>
<keyword evidence="1" id="KW-0812">Transmembrane</keyword>
<feature type="transmembrane region" description="Helical" evidence="1">
    <location>
        <begin position="138"/>
        <end position="158"/>
    </location>
</feature>
<feature type="transmembrane region" description="Helical" evidence="1">
    <location>
        <begin position="92"/>
        <end position="118"/>
    </location>
</feature>
<dbReference type="InterPro" id="IPR050640">
    <property type="entry name" value="Bact_2-comp_sensor_kinase"/>
</dbReference>
<reference evidence="3 4" key="1">
    <citation type="submission" date="2020-08" db="EMBL/GenBank/DDBJ databases">
        <title>Novel species isolated from subtropical streams in China.</title>
        <authorList>
            <person name="Lu H."/>
        </authorList>
    </citation>
    <scope>NUCLEOTIDE SEQUENCE [LARGE SCALE GENOMIC DNA]</scope>
    <source>
        <strain evidence="3 4">KCTC 52442</strain>
    </source>
</reference>
<dbReference type="InterPro" id="IPR010559">
    <property type="entry name" value="Sig_transdc_His_kin_internal"/>
</dbReference>
<feature type="domain" description="Signal transduction histidine kinase internal region" evidence="2">
    <location>
        <begin position="179"/>
        <end position="258"/>
    </location>
</feature>
<dbReference type="PANTHER" id="PTHR34220:SF7">
    <property type="entry name" value="SENSOR HISTIDINE KINASE YPDA"/>
    <property type="match status" value="1"/>
</dbReference>
<comment type="caution">
    <text evidence="3">The sequence shown here is derived from an EMBL/GenBank/DDBJ whole genome shotgun (WGS) entry which is preliminary data.</text>
</comment>
<evidence type="ECO:0000256" key="1">
    <source>
        <dbReference type="SAM" id="Phobius"/>
    </source>
</evidence>
<sequence>MPEQNNNMNKHKARELSSLIVICALSFCLWMLIASFHTLAIFLDQNQDVITLPKTLILFKYICIFLPLWLLNCVLAFMIWRRPEHMLTPLSMAASIAVMLFIGLPLLTANKVLIMLWFADQPWTLFSQEMKKTSAFVLWVDLFLIFFSYFLQTGFAMWQRTAAKELELIETENESMGLRLQLLQGQLKPHFLFNALNSISALVRGADRRLAGTALQQLNALLRYVLESSKHEWLSVADELQFIRDYLNMQLLRFGDRMHIEWQIEERDWHALPCPPLLFQPLVENAIHHGVENHHEQCSILLELQSINGKTSFRIRNAVFSTSKARNGHGLGISSTRERLQILYQDRASLITEKSGQADSIFLAEIQIPQTSCGDRVMNTGHKL</sequence>
<dbReference type="Proteomes" id="UP000643610">
    <property type="component" value="Unassembled WGS sequence"/>
</dbReference>
<feature type="transmembrane region" description="Helical" evidence="1">
    <location>
        <begin position="55"/>
        <end position="80"/>
    </location>
</feature>
<dbReference type="EMBL" id="JACOFU010000005">
    <property type="protein sequence ID" value="MBC3832322.1"/>
    <property type="molecule type" value="Genomic_DNA"/>
</dbReference>
<keyword evidence="1" id="KW-0472">Membrane</keyword>
<keyword evidence="1" id="KW-1133">Transmembrane helix</keyword>
<accession>A0ABR6XS98</accession>
<name>A0ABR6XS98_9BURK</name>
<proteinExistence type="predicted"/>
<dbReference type="GO" id="GO:0016301">
    <property type="term" value="F:kinase activity"/>
    <property type="evidence" value="ECO:0007669"/>
    <property type="project" value="UniProtKB-KW"/>
</dbReference>
<keyword evidence="3" id="KW-0418">Kinase</keyword>
<evidence type="ECO:0000313" key="3">
    <source>
        <dbReference type="EMBL" id="MBC3832322.1"/>
    </source>
</evidence>